<proteinExistence type="predicted"/>
<reference evidence="1" key="1">
    <citation type="journal article" date="2020" name="mSystems">
        <title>Genome- and Community-Level Interaction Insights into Carbon Utilization and Element Cycling Functions of Hydrothermarchaeota in Hydrothermal Sediment.</title>
        <authorList>
            <person name="Zhou Z."/>
            <person name="Liu Y."/>
            <person name="Xu W."/>
            <person name="Pan J."/>
            <person name="Luo Z.H."/>
            <person name="Li M."/>
        </authorList>
    </citation>
    <scope>NUCLEOTIDE SEQUENCE [LARGE SCALE GENOMIC DNA]</scope>
    <source>
        <strain evidence="1">SpSt-613</strain>
    </source>
</reference>
<name>A0A7C4E082_CALS0</name>
<dbReference type="Gene3D" id="3.10.28.10">
    <property type="entry name" value="Homing endonucleases"/>
    <property type="match status" value="1"/>
</dbReference>
<dbReference type="SUPFAM" id="SSF55608">
    <property type="entry name" value="Homing endonucleases"/>
    <property type="match status" value="1"/>
</dbReference>
<comment type="caution">
    <text evidence="1">The sequence shown here is derived from an EMBL/GenBank/DDBJ whole genome shotgun (WGS) entry which is preliminary data.</text>
</comment>
<dbReference type="AlphaFoldDB" id="A0A7C4E082"/>
<dbReference type="InterPro" id="IPR027434">
    <property type="entry name" value="Homing_endonucl"/>
</dbReference>
<evidence type="ECO:0000313" key="1">
    <source>
        <dbReference type="EMBL" id="HGN89580.1"/>
    </source>
</evidence>
<sequence length="202" mass="23843">MGDVDEYYAYLLGAIRDACVYIPEHELKFVQKDARWLTDVIKPVMQHVFGFSKIRVRMRRDGLFELKVNSKRMVEKLIEDAHVDNRPMDTPPIIERAPLSQQLWYIAGFYDAEGDKKGHRIRFWQSWYEVNRCPPLEFIATVLADVGVNTRLYKLGRRKSRLFEFCLEVSRAAHKNIILFYSTVPLQHPSQVLRAPREFRRA</sequence>
<organism evidence="1">
    <name type="scientific">Caldiarchaeum subterraneum</name>
    <dbReference type="NCBI Taxonomy" id="311458"/>
    <lineage>
        <taxon>Archaea</taxon>
        <taxon>Nitrososphaerota</taxon>
        <taxon>Candidatus Caldarchaeales</taxon>
        <taxon>Candidatus Caldarchaeaceae</taxon>
        <taxon>Candidatus Caldarchaeum</taxon>
    </lineage>
</organism>
<protein>
    <recommendedName>
        <fullName evidence="2">Homing endonuclease LAGLIDADG domain-containing protein</fullName>
    </recommendedName>
</protein>
<accession>A0A7C4E082</accession>
<dbReference type="EMBL" id="DTAD01000007">
    <property type="protein sequence ID" value="HGN89580.1"/>
    <property type="molecule type" value="Genomic_DNA"/>
</dbReference>
<gene>
    <name evidence="1" type="ORF">ENT82_00405</name>
</gene>
<evidence type="ECO:0008006" key="2">
    <source>
        <dbReference type="Google" id="ProtNLM"/>
    </source>
</evidence>